<evidence type="ECO:0000256" key="3">
    <source>
        <dbReference type="ARBA" id="ARBA00022692"/>
    </source>
</evidence>
<evidence type="ECO:0000256" key="4">
    <source>
        <dbReference type="ARBA" id="ARBA00022989"/>
    </source>
</evidence>
<evidence type="ECO:0000256" key="2">
    <source>
        <dbReference type="ARBA" id="ARBA00009773"/>
    </source>
</evidence>
<evidence type="ECO:0000313" key="8">
    <source>
        <dbReference type="Proteomes" id="UP000181790"/>
    </source>
</evidence>
<feature type="transmembrane region" description="Helical" evidence="6">
    <location>
        <begin position="65"/>
        <end position="88"/>
    </location>
</feature>
<feature type="transmembrane region" description="Helical" evidence="6">
    <location>
        <begin position="198"/>
        <end position="219"/>
    </location>
</feature>
<feature type="transmembrane region" description="Helical" evidence="6">
    <location>
        <begin position="12"/>
        <end position="45"/>
    </location>
</feature>
<reference evidence="7 8" key="1">
    <citation type="submission" date="2016-10" db="EMBL/GenBank/DDBJ databases">
        <title>Arsenicibacter rosenii gen. nov., sp. nov., an efficient arsenic-methylating bacterium isolated from an arsenic-contaminated paddy soil.</title>
        <authorList>
            <person name="Huang K."/>
        </authorList>
    </citation>
    <scope>NUCLEOTIDE SEQUENCE [LARGE SCALE GENOMIC DNA]</scope>
    <source>
        <strain evidence="7 8">SM-1</strain>
    </source>
</reference>
<gene>
    <name evidence="7" type="ORF">BLX24_03305</name>
</gene>
<protein>
    <submittedName>
        <fullName evidence="7">AI-2E family transporter</fullName>
    </submittedName>
</protein>
<dbReference type="PANTHER" id="PTHR21716:SF4">
    <property type="entry name" value="TRANSMEMBRANE PROTEIN 245"/>
    <property type="match status" value="1"/>
</dbReference>
<evidence type="ECO:0000256" key="6">
    <source>
        <dbReference type="SAM" id="Phobius"/>
    </source>
</evidence>
<comment type="subcellular location">
    <subcellularLocation>
        <location evidence="1">Membrane</location>
        <topology evidence="1">Multi-pass membrane protein</topology>
    </subcellularLocation>
</comment>
<dbReference type="RefSeq" id="WP_071501609.1">
    <property type="nucleotide sequence ID" value="NZ_MORL01000001.1"/>
</dbReference>
<sequence length="357" mass="39893">MSNIYTPNQQRILLIASLFIIGGFIIVGVSQYITAFLGAVILYVVFRPWFHNLVHKRGWNRTLVTVLLIVFSIVVIILPFLALSLLLASRIQFYSRNPEPILQLINKVEQLTKFKITDEKNIRSMVQQGASFASKQFPSVLSGTLDFIIIMGLLYVALYFMFMEEESFLKGLRKYLPFKSATLNNLGEELKNMVNANVLGQALVSFVQAILTGLTLWIFGVPDPAFWGMVTFFFAFIPVLGTPVVFVPAAILQISSGNTGQGVGILLVGAIVIINIDNLLRIWLAKRMGDVHPLITLVGIVLGVPIFGILGLVIGPLLLSYFIVLMKVFERENHKLRIEIARDQDDVEARAESLPRK</sequence>
<dbReference type="PANTHER" id="PTHR21716">
    <property type="entry name" value="TRANSMEMBRANE PROTEIN"/>
    <property type="match status" value="1"/>
</dbReference>
<dbReference type="Proteomes" id="UP000181790">
    <property type="component" value="Unassembled WGS sequence"/>
</dbReference>
<keyword evidence="5 6" id="KW-0472">Membrane</keyword>
<evidence type="ECO:0000313" key="7">
    <source>
        <dbReference type="EMBL" id="OIN61106.1"/>
    </source>
</evidence>
<feature type="transmembrane region" description="Helical" evidence="6">
    <location>
        <begin position="226"/>
        <end position="251"/>
    </location>
</feature>
<dbReference type="EMBL" id="MORL01000001">
    <property type="protein sequence ID" value="OIN61106.1"/>
    <property type="molecule type" value="Genomic_DNA"/>
</dbReference>
<dbReference type="AlphaFoldDB" id="A0A1S2VS41"/>
<name>A0A1S2VS41_9BACT</name>
<proteinExistence type="inferred from homology"/>
<dbReference type="InterPro" id="IPR002549">
    <property type="entry name" value="AI-2E-like"/>
</dbReference>
<keyword evidence="8" id="KW-1185">Reference proteome</keyword>
<comment type="similarity">
    <text evidence="2">Belongs to the autoinducer-2 exporter (AI-2E) (TC 2.A.86) family.</text>
</comment>
<feature type="transmembrane region" description="Helical" evidence="6">
    <location>
        <begin position="140"/>
        <end position="162"/>
    </location>
</feature>
<keyword evidence="4 6" id="KW-1133">Transmembrane helix</keyword>
<dbReference type="Pfam" id="PF01594">
    <property type="entry name" value="AI-2E_transport"/>
    <property type="match status" value="1"/>
</dbReference>
<evidence type="ECO:0000256" key="1">
    <source>
        <dbReference type="ARBA" id="ARBA00004141"/>
    </source>
</evidence>
<organism evidence="7 8">
    <name type="scientific">Arsenicibacter rosenii</name>
    <dbReference type="NCBI Taxonomy" id="1750698"/>
    <lineage>
        <taxon>Bacteria</taxon>
        <taxon>Pseudomonadati</taxon>
        <taxon>Bacteroidota</taxon>
        <taxon>Cytophagia</taxon>
        <taxon>Cytophagales</taxon>
        <taxon>Spirosomataceae</taxon>
        <taxon>Arsenicibacter</taxon>
    </lineage>
</organism>
<keyword evidence="3 6" id="KW-0812">Transmembrane</keyword>
<dbReference type="OrthoDB" id="9773730at2"/>
<comment type="caution">
    <text evidence="7">The sequence shown here is derived from an EMBL/GenBank/DDBJ whole genome shotgun (WGS) entry which is preliminary data.</text>
</comment>
<accession>A0A1S2VS41</accession>
<evidence type="ECO:0000256" key="5">
    <source>
        <dbReference type="ARBA" id="ARBA00023136"/>
    </source>
</evidence>
<feature type="transmembrane region" description="Helical" evidence="6">
    <location>
        <begin position="263"/>
        <end position="284"/>
    </location>
</feature>
<feature type="transmembrane region" description="Helical" evidence="6">
    <location>
        <begin position="296"/>
        <end position="324"/>
    </location>
</feature>
<dbReference type="GO" id="GO:0016020">
    <property type="term" value="C:membrane"/>
    <property type="evidence" value="ECO:0007669"/>
    <property type="project" value="UniProtKB-SubCell"/>
</dbReference>